<dbReference type="Gene3D" id="3.40.1700.10">
    <property type="entry name" value="DNA integrity scanning protein, DisA, N-terminal domain"/>
    <property type="match status" value="1"/>
</dbReference>
<protein>
    <recommendedName>
        <fullName evidence="6">Diadenylate cyclase</fullName>
        <shortName evidence="6">DAC</shortName>
        <ecNumber evidence="6">2.7.7.85</ecNumber>
    </recommendedName>
    <alternativeName>
        <fullName evidence="6">Cyclic-di-AMP synthase</fullName>
        <shortName evidence="6">c-di-AMP synthase</shortName>
    </alternativeName>
</protein>
<dbReference type="Gene3D" id="2.170.120.40">
    <property type="entry name" value="YbbR-like domain"/>
    <property type="match status" value="1"/>
</dbReference>
<accession>A0A1G2H4Q7</accession>
<feature type="transmembrane region" description="Helical" evidence="6">
    <location>
        <begin position="74"/>
        <end position="91"/>
    </location>
</feature>
<evidence type="ECO:0000313" key="9">
    <source>
        <dbReference type="Proteomes" id="UP000177954"/>
    </source>
</evidence>
<sequence>MFPSFTSIDFSSFRTLTESFFLSDFFDVAIIAIFIYSALILFKRTRSLTILAGISIIVVLYGISQLFHLTLTSVVLQSFFGVFFLVLIIIFQEEVRRFFDIITVWGTRQKHMGRGLAESLIIEPIVQAVVNLARHSVGAIIVFTGNENIERHISGGVILDGIISQELVESVFDPHSPGHDGAMIITKNRIVSIGAQLPLSQNLDQIEKSGTRHSAALGIAERSDALALVVSEERGTISIAQKDTMTKISTAHELARVLGDFYHEKHPQNSYTLWQRIIAQNLIEKIIAIGIAVLLWFFLVFQAGTVQRDFEIPITYRDLPQDLVIRESKPKTVAVTLGSRGQTFEQLDQSSLQISIDASRFASGQTRIPITESMVRRPFAFSVIDINPTEIEITVGHYQKHNVPLRAVTQGSVARGYRVENIIIQPRTVSLLIPESREVPASVSLNPIDITGLTSTISRSGLLSLPEGIRLGESGNLDIAVTIVIRRQ</sequence>
<evidence type="ECO:0000256" key="1">
    <source>
        <dbReference type="ARBA" id="ARBA00000877"/>
    </source>
</evidence>
<dbReference type="AlphaFoldDB" id="A0A1G2H4Q7"/>
<feature type="transmembrane region" description="Helical" evidence="6">
    <location>
        <begin position="20"/>
        <end position="41"/>
    </location>
</feature>
<comment type="catalytic activity">
    <reaction evidence="1 6">
        <text>2 ATP = 3',3'-c-di-AMP + 2 diphosphate</text>
        <dbReference type="Rhea" id="RHEA:35655"/>
        <dbReference type="ChEBI" id="CHEBI:30616"/>
        <dbReference type="ChEBI" id="CHEBI:33019"/>
        <dbReference type="ChEBI" id="CHEBI:71500"/>
        <dbReference type="EC" id="2.7.7.85"/>
    </reaction>
</comment>
<gene>
    <name evidence="6" type="primary">dacA</name>
    <name evidence="8" type="ORF">A3J04_02960</name>
</gene>
<dbReference type="Proteomes" id="UP000177954">
    <property type="component" value="Unassembled WGS sequence"/>
</dbReference>
<keyword evidence="3 6" id="KW-0548">Nucleotidyltransferase</keyword>
<evidence type="ECO:0000256" key="2">
    <source>
        <dbReference type="ARBA" id="ARBA00022679"/>
    </source>
</evidence>
<dbReference type="PANTHER" id="PTHR34185:SF1">
    <property type="entry name" value="DIADENYLATE CYCLASE"/>
    <property type="match status" value="1"/>
</dbReference>
<keyword evidence="6" id="KW-1003">Cell membrane</keyword>
<organism evidence="8 9">
    <name type="scientific">Candidatus Ryanbacteria bacterium RIFCSPLOWO2_02_FULL_47_14</name>
    <dbReference type="NCBI Taxonomy" id="1802129"/>
    <lineage>
        <taxon>Bacteria</taxon>
        <taxon>Candidatus Ryaniibacteriota</taxon>
    </lineage>
</organism>
<dbReference type="InterPro" id="IPR045585">
    <property type="entry name" value="CdaA_N"/>
</dbReference>
<evidence type="ECO:0000259" key="7">
    <source>
        <dbReference type="PROSITE" id="PS51794"/>
    </source>
</evidence>
<dbReference type="InterPro" id="IPR050338">
    <property type="entry name" value="DisA"/>
</dbReference>
<dbReference type="PROSITE" id="PS51794">
    <property type="entry name" value="DAC"/>
    <property type="match status" value="1"/>
</dbReference>
<comment type="caution">
    <text evidence="8">The sequence shown here is derived from an EMBL/GenBank/DDBJ whole genome shotgun (WGS) entry which is preliminary data.</text>
</comment>
<dbReference type="EMBL" id="MHNZ01000004">
    <property type="protein sequence ID" value="OGZ56948.1"/>
    <property type="molecule type" value="Genomic_DNA"/>
</dbReference>
<reference evidence="8 9" key="1">
    <citation type="journal article" date="2016" name="Nat. Commun.">
        <title>Thousands of microbial genomes shed light on interconnected biogeochemical processes in an aquifer system.</title>
        <authorList>
            <person name="Anantharaman K."/>
            <person name="Brown C.T."/>
            <person name="Hug L.A."/>
            <person name="Sharon I."/>
            <person name="Castelle C.J."/>
            <person name="Probst A.J."/>
            <person name="Thomas B.C."/>
            <person name="Singh A."/>
            <person name="Wilkins M.J."/>
            <person name="Karaoz U."/>
            <person name="Brodie E.L."/>
            <person name="Williams K.H."/>
            <person name="Hubbard S.S."/>
            <person name="Banfield J.F."/>
        </authorList>
    </citation>
    <scope>NUCLEOTIDE SEQUENCE [LARGE SCALE GENOMIC DNA]</scope>
</reference>
<dbReference type="Pfam" id="PF02457">
    <property type="entry name" value="DAC"/>
    <property type="match status" value="1"/>
</dbReference>
<keyword evidence="6" id="KW-0472">Membrane</keyword>
<evidence type="ECO:0000256" key="6">
    <source>
        <dbReference type="HAMAP-Rule" id="MF_01499"/>
    </source>
</evidence>
<evidence type="ECO:0000313" key="8">
    <source>
        <dbReference type="EMBL" id="OGZ56948.1"/>
    </source>
</evidence>
<comment type="similarity">
    <text evidence="6">Belongs to the adenylate cyclase family. DacA/CdaA subfamily.</text>
</comment>
<dbReference type="InterPro" id="IPR034701">
    <property type="entry name" value="CdaA"/>
</dbReference>
<comment type="caution">
    <text evidence="6">Lacks conserved residue(s) required for the propagation of feature annotation.</text>
</comment>
<dbReference type="GO" id="GO:0106408">
    <property type="term" value="F:diadenylate cyclase activity"/>
    <property type="evidence" value="ECO:0007669"/>
    <property type="project" value="UniProtKB-EC"/>
</dbReference>
<feature type="transmembrane region" description="Helical" evidence="6">
    <location>
        <begin position="286"/>
        <end position="304"/>
    </location>
</feature>
<name>A0A1G2H4Q7_9BACT</name>
<keyword evidence="5 6" id="KW-0067">ATP-binding</keyword>
<dbReference type="InterPro" id="IPR003390">
    <property type="entry name" value="DNA_integrity_scan_DisA_N"/>
</dbReference>
<proteinExistence type="inferred from homology"/>
<dbReference type="PANTHER" id="PTHR34185">
    <property type="entry name" value="DIADENYLATE CYCLASE"/>
    <property type="match status" value="1"/>
</dbReference>
<evidence type="ECO:0000256" key="5">
    <source>
        <dbReference type="ARBA" id="ARBA00022840"/>
    </source>
</evidence>
<feature type="domain" description="DAC" evidence="7">
    <location>
        <begin position="92"/>
        <end position="251"/>
    </location>
</feature>
<dbReference type="STRING" id="1802129.A3J04_02960"/>
<dbReference type="HAMAP" id="MF_01499">
    <property type="entry name" value="DacA"/>
    <property type="match status" value="1"/>
</dbReference>
<evidence type="ECO:0000256" key="4">
    <source>
        <dbReference type="ARBA" id="ARBA00022741"/>
    </source>
</evidence>
<keyword evidence="2 6" id="KW-0808">Transferase</keyword>
<dbReference type="Gene3D" id="2.170.120.30">
    <property type="match status" value="1"/>
</dbReference>
<comment type="subunit">
    <text evidence="6">Probably a homodimer.</text>
</comment>
<dbReference type="InterPro" id="IPR036888">
    <property type="entry name" value="DNA_integrity_DisA_N_sf"/>
</dbReference>
<feature type="transmembrane region" description="Helical" evidence="6">
    <location>
        <begin position="48"/>
        <end position="68"/>
    </location>
</feature>
<dbReference type="EC" id="2.7.7.85" evidence="6"/>
<keyword evidence="6" id="KW-0812">Transmembrane</keyword>
<dbReference type="GO" id="GO:0004016">
    <property type="term" value="F:adenylate cyclase activity"/>
    <property type="evidence" value="ECO:0007669"/>
    <property type="project" value="UniProtKB-UniRule"/>
</dbReference>
<dbReference type="GO" id="GO:0006171">
    <property type="term" value="P:cAMP biosynthetic process"/>
    <property type="evidence" value="ECO:0007669"/>
    <property type="project" value="InterPro"/>
</dbReference>
<dbReference type="Pfam" id="PF19293">
    <property type="entry name" value="CdaA_N"/>
    <property type="match status" value="1"/>
</dbReference>
<keyword evidence="6" id="KW-1133">Transmembrane helix</keyword>
<dbReference type="SUPFAM" id="SSF143597">
    <property type="entry name" value="YojJ-like"/>
    <property type="match status" value="1"/>
</dbReference>
<keyword evidence="4 6" id="KW-0547">Nucleotide-binding</keyword>
<dbReference type="GO" id="GO:0005524">
    <property type="term" value="F:ATP binding"/>
    <property type="evidence" value="ECO:0007669"/>
    <property type="project" value="UniProtKB-UniRule"/>
</dbReference>
<comment type="function">
    <text evidence="6">Catalyzes the condensation of 2 ATP molecules into cyclic di-AMP (c-di-AMP), a second messenger used to regulate differing processes in different bacteria.</text>
</comment>
<evidence type="ECO:0000256" key="3">
    <source>
        <dbReference type="ARBA" id="ARBA00022695"/>
    </source>
</evidence>